<dbReference type="AlphaFoldDB" id="A0A2G5SQX3"/>
<reference evidence="3" key="1">
    <citation type="submission" date="2017-10" db="EMBL/GenBank/DDBJ databases">
        <title>Rapid genome shrinkage in a self-fertile nematode reveals novel sperm competition proteins.</title>
        <authorList>
            <person name="Yin D."/>
            <person name="Schwarz E.M."/>
            <person name="Thomas C.G."/>
            <person name="Felde R.L."/>
            <person name="Korf I.F."/>
            <person name="Cutter A.D."/>
            <person name="Schartner C.M."/>
            <person name="Ralston E.J."/>
            <person name="Meyer B.J."/>
            <person name="Haag E.S."/>
        </authorList>
    </citation>
    <scope>NUCLEOTIDE SEQUENCE [LARGE SCALE GENOMIC DNA]</scope>
    <source>
        <strain evidence="3">JU1422</strain>
    </source>
</reference>
<feature type="region of interest" description="Disordered" evidence="1">
    <location>
        <begin position="1"/>
        <end position="25"/>
    </location>
</feature>
<gene>
    <name evidence="2" type="primary">Cnig_chr_X.g23723</name>
    <name evidence="2" type="ORF">B9Z55_023723</name>
</gene>
<organism evidence="2 3">
    <name type="scientific">Caenorhabditis nigoni</name>
    <dbReference type="NCBI Taxonomy" id="1611254"/>
    <lineage>
        <taxon>Eukaryota</taxon>
        <taxon>Metazoa</taxon>
        <taxon>Ecdysozoa</taxon>
        <taxon>Nematoda</taxon>
        <taxon>Chromadorea</taxon>
        <taxon>Rhabditida</taxon>
        <taxon>Rhabditina</taxon>
        <taxon>Rhabditomorpha</taxon>
        <taxon>Rhabditoidea</taxon>
        <taxon>Rhabditidae</taxon>
        <taxon>Peloderinae</taxon>
        <taxon>Caenorhabditis</taxon>
    </lineage>
</organism>
<evidence type="ECO:0000256" key="1">
    <source>
        <dbReference type="SAM" id="MobiDB-lite"/>
    </source>
</evidence>
<protein>
    <submittedName>
        <fullName evidence="2">Uncharacterized protein</fullName>
    </submittedName>
</protein>
<evidence type="ECO:0000313" key="2">
    <source>
        <dbReference type="EMBL" id="PIC17504.1"/>
    </source>
</evidence>
<proteinExistence type="predicted"/>
<dbReference type="EMBL" id="PDUG01000006">
    <property type="protein sequence ID" value="PIC17504.1"/>
    <property type="molecule type" value="Genomic_DNA"/>
</dbReference>
<dbReference type="Proteomes" id="UP000230233">
    <property type="component" value="Chromosome X"/>
</dbReference>
<keyword evidence="3" id="KW-1185">Reference proteome</keyword>
<accession>A0A2G5SQX3</accession>
<evidence type="ECO:0000313" key="3">
    <source>
        <dbReference type="Proteomes" id="UP000230233"/>
    </source>
</evidence>
<sequence length="72" mass="8368">MSAILKVRRRNRKGERTKRTGREDSQLEGRINASHQILVKCSVEDHDSDEDQKITHLSPRAYENLLLDRIAL</sequence>
<feature type="compositionally biased region" description="Basic residues" evidence="1">
    <location>
        <begin position="1"/>
        <end position="16"/>
    </location>
</feature>
<name>A0A2G5SQX3_9PELO</name>
<comment type="caution">
    <text evidence="2">The sequence shown here is derived from an EMBL/GenBank/DDBJ whole genome shotgun (WGS) entry which is preliminary data.</text>
</comment>